<dbReference type="PANTHER" id="PTHR12110">
    <property type="entry name" value="HYDROXYPYRUVATE ISOMERASE"/>
    <property type="match status" value="1"/>
</dbReference>
<name>A0A2S5KS57_9PROT</name>
<dbReference type="AlphaFoldDB" id="A0A2S5KS57"/>
<dbReference type="NCBIfam" id="TIGR04379">
    <property type="entry name" value="myo_inos_iolE"/>
    <property type="match status" value="1"/>
</dbReference>
<dbReference type="OrthoDB" id="9804047at2"/>
<evidence type="ECO:0000259" key="1">
    <source>
        <dbReference type="Pfam" id="PF01261"/>
    </source>
</evidence>
<dbReference type="SUPFAM" id="SSF51658">
    <property type="entry name" value="Xylose isomerase-like"/>
    <property type="match status" value="1"/>
</dbReference>
<dbReference type="Gene3D" id="3.20.20.150">
    <property type="entry name" value="Divalent-metal-dependent TIM barrel enzymes"/>
    <property type="match status" value="1"/>
</dbReference>
<protein>
    <submittedName>
        <fullName evidence="2">Myo-inosose-2 dehydratase</fullName>
    </submittedName>
</protein>
<dbReference type="InterPro" id="IPR050312">
    <property type="entry name" value="IolE/XylAMocC-like"/>
</dbReference>
<sequence>MSKPLFNVAVSPLSWVNDVLHDLGADTPLETCLSEAAAAGYAGVELGRKFPRQAEVLKPALQPFRLQLASGWHSGFLAERSVEEEMAAVADHARLLRAMGSKVMVYGECGRMVAEAPLDAPMTQRLTLNAAEMTAYARRLSRFSAWLLQAYGLQLAYHHHLMMVAETVDEVCALFDQTSVEVGLLLDTGHAQAAGFDYRQLLQRYGQRIVHIHLKDVRADIMDAVRRQDLSFNEGVRRGMFTVPGDGCIDYSALADFVRTTEYRGWLVVEAEQDPQLAPPLPTVSRARAFIREVFGG</sequence>
<proteinExistence type="predicted"/>
<evidence type="ECO:0000313" key="3">
    <source>
        <dbReference type="Proteomes" id="UP000238196"/>
    </source>
</evidence>
<dbReference type="InterPro" id="IPR030823">
    <property type="entry name" value="IolE/MocC"/>
</dbReference>
<organism evidence="2 3">
    <name type="scientific">Proteobacteria bacterium 228</name>
    <dbReference type="NCBI Taxonomy" id="2083153"/>
    <lineage>
        <taxon>Bacteria</taxon>
        <taxon>Pseudomonadati</taxon>
        <taxon>Pseudomonadota</taxon>
    </lineage>
</organism>
<feature type="domain" description="Xylose isomerase-like TIM barrel" evidence="1">
    <location>
        <begin position="34"/>
        <end position="293"/>
    </location>
</feature>
<gene>
    <name evidence="2" type="primary">iolE</name>
    <name evidence="2" type="ORF">C4K68_09885</name>
</gene>
<accession>A0A2S5KS57</accession>
<comment type="caution">
    <text evidence="2">The sequence shown here is derived from an EMBL/GenBank/DDBJ whole genome shotgun (WGS) entry which is preliminary data.</text>
</comment>
<dbReference type="InterPro" id="IPR013022">
    <property type="entry name" value="Xyl_isomerase-like_TIM-brl"/>
</dbReference>
<reference evidence="2 3" key="1">
    <citation type="submission" date="2018-02" db="EMBL/GenBank/DDBJ databases">
        <title>novel marine gammaproteobacteria from coastal saline agro ecosystem.</title>
        <authorList>
            <person name="Krishnan R."/>
            <person name="Ramesh Kumar N."/>
        </authorList>
    </citation>
    <scope>NUCLEOTIDE SEQUENCE [LARGE SCALE GENOMIC DNA]</scope>
    <source>
        <strain evidence="2 3">228</strain>
    </source>
</reference>
<dbReference type="Proteomes" id="UP000238196">
    <property type="component" value="Unassembled WGS sequence"/>
</dbReference>
<dbReference type="Pfam" id="PF01261">
    <property type="entry name" value="AP_endonuc_2"/>
    <property type="match status" value="1"/>
</dbReference>
<dbReference type="EMBL" id="PRLP01000032">
    <property type="protein sequence ID" value="PPC77502.1"/>
    <property type="molecule type" value="Genomic_DNA"/>
</dbReference>
<dbReference type="InterPro" id="IPR036237">
    <property type="entry name" value="Xyl_isomerase-like_sf"/>
</dbReference>
<dbReference type="PANTHER" id="PTHR12110:SF41">
    <property type="entry name" value="INOSOSE DEHYDRATASE"/>
    <property type="match status" value="1"/>
</dbReference>
<evidence type="ECO:0000313" key="2">
    <source>
        <dbReference type="EMBL" id="PPC77502.1"/>
    </source>
</evidence>